<reference evidence="2 3" key="1">
    <citation type="journal article" date="2015" name="Geomicrobiol. J.">
        <title>Caldisalinibacter kiritimatiensis gen. nov., sp. nov., a moderately thermohalophilic thiosulfate-reducing bacterium from a hypersaline microbial mat.</title>
        <authorList>
            <person name="Ben Hania W."/>
            <person name="Joseph M."/>
            <person name="Fiebig A."/>
            <person name="Bunk B."/>
            <person name="Klenk H.-P."/>
            <person name="Fardeau M.-L."/>
            <person name="Spring S."/>
        </authorList>
    </citation>
    <scope>NUCLEOTIDE SEQUENCE [LARGE SCALE GENOMIC DNA]</scope>
    <source>
        <strain evidence="2 3">L21-TH-D2</strain>
    </source>
</reference>
<dbReference type="InterPro" id="IPR043168">
    <property type="entry name" value="DegV_C"/>
</dbReference>
<dbReference type="eggNOG" id="COG1307">
    <property type="taxonomic scope" value="Bacteria"/>
</dbReference>
<organism evidence="2 3">
    <name type="scientific">Caldisalinibacter kiritimatiensis</name>
    <dbReference type="NCBI Taxonomy" id="1304284"/>
    <lineage>
        <taxon>Bacteria</taxon>
        <taxon>Bacillati</taxon>
        <taxon>Bacillota</taxon>
        <taxon>Tissierellia</taxon>
        <taxon>Tissierellales</taxon>
        <taxon>Thermohalobacteraceae</taxon>
        <taxon>Caldisalinibacter</taxon>
    </lineage>
</organism>
<dbReference type="PATRIC" id="fig|1304284.3.peg.2421"/>
<dbReference type="PANTHER" id="PTHR33434">
    <property type="entry name" value="DEGV DOMAIN-CONTAINING PROTEIN DR_1986-RELATED"/>
    <property type="match status" value="1"/>
</dbReference>
<dbReference type="OrthoDB" id="9780216at2"/>
<dbReference type="InterPro" id="IPR003797">
    <property type="entry name" value="DegV"/>
</dbReference>
<dbReference type="Proteomes" id="UP000013378">
    <property type="component" value="Unassembled WGS sequence"/>
</dbReference>
<dbReference type="PANTHER" id="PTHR33434:SF2">
    <property type="entry name" value="FATTY ACID-BINDING PROTEIN TM_1468"/>
    <property type="match status" value="1"/>
</dbReference>
<dbReference type="SUPFAM" id="SSF82549">
    <property type="entry name" value="DAK1/DegV-like"/>
    <property type="match status" value="1"/>
</dbReference>
<gene>
    <name evidence="2" type="ORF">L21TH_2467</name>
</gene>
<dbReference type="AlphaFoldDB" id="R1AQQ7"/>
<keyword evidence="1" id="KW-0446">Lipid-binding</keyword>
<dbReference type="GO" id="GO:0008289">
    <property type="term" value="F:lipid binding"/>
    <property type="evidence" value="ECO:0007669"/>
    <property type="project" value="UniProtKB-KW"/>
</dbReference>
<proteinExistence type="predicted"/>
<evidence type="ECO:0000256" key="1">
    <source>
        <dbReference type="ARBA" id="ARBA00023121"/>
    </source>
</evidence>
<dbReference type="Gene3D" id="3.40.50.10170">
    <property type="match status" value="1"/>
</dbReference>
<dbReference type="Gene3D" id="3.30.1180.10">
    <property type="match status" value="1"/>
</dbReference>
<evidence type="ECO:0000313" key="3">
    <source>
        <dbReference type="Proteomes" id="UP000013378"/>
    </source>
</evidence>
<evidence type="ECO:0000313" key="2">
    <source>
        <dbReference type="EMBL" id="EOC99462.1"/>
    </source>
</evidence>
<dbReference type="STRING" id="1304284.L21TH_2467"/>
<keyword evidence="3" id="KW-1185">Reference proteome</keyword>
<sequence>MSKIKIITDSTCDLSPELIKQNNISVIPLYVTFDDESYKDGVNIKPKELFETVDKVGSLPKTSAAPPSDFYDVFKKNIDDGYDIIYISISSKLSTTMQNAILAASNFPENKIEIVDSLNLSTGVGLLVLKACDYANQGLSIKEIANKLRELAPKVKTEFVINTLDYLYKGGRCNALQSFFGGMLKIKPIVKVVDGKMILGQKPRGKKKALKIMLNTVLNNKDNIDPSRIMITHSLGSEKEAEYLKKELEENTNAKEVIITNAGCVISSHCGPKTIGILYINE</sequence>
<dbReference type="Pfam" id="PF02645">
    <property type="entry name" value="DegV"/>
    <property type="match status" value="1"/>
</dbReference>
<dbReference type="RefSeq" id="WP_006317002.1">
    <property type="nucleotide sequence ID" value="NZ_ARZA01000269.1"/>
</dbReference>
<name>R1AQQ7_9FIRM</name>
<accession>R1AQQ7</accession>
<comment type="caution">
    <text evidence="2">The sequence shown here is derived from an EMBL/GenBank/DDBJ whole genome shotgun (WGS) entry which is preliminary data.</text>
</comment>
<dbReference type="PROSITE" id="PS51482">
    <property type="entry name" value="DEGV"/>
    <property type="match status" value="1"/>
</dbReference>
<dbReference type="NCBIfam" id="TIGR00762">
    <property type="entry name" value="DegV"/>
    <property type="match status" value="1"/>
</dbReference>
<dbReference type="EMBL" id="ARZA01000269">
    <property type="protein sequence ID" value="EOC99462.1"/>
    <property type="molecule type" value="Genomic_DNA"/>
</dbReference>
<protein>
    <submittedName>
        <fullName evidence="2">DegV</fullName>
    </submittedName>
</protein>
<dbReference type="InterPro" id="IPR050270">
    <property type="entry name" value="DegV_domain_contain"/>
</dbReference>